<dbReference type="AlphaFoldDB" id="A0A0R3PS35"/>
<evidence type="ECO:0000313" key="1">
    <source>
        <dbReference type="EMBL" id="VDM59982.1"/>
    </source>
</evidence>
<proteinExistence type="predicted"/>
<dbReference type="OrthoDB" id="5870083at2759"/>
<organism evidence="3">
    <name type="scientific">Angiostrongylus costaricensis</name>
    <name type="common">Nematode worm</name>
    <dbReference type="NCBI Taxonomy" id="334426"/>
    <lineage>
        <taxon>Eukaryota</taxon>
        <taxon>Metazoa</taxon>
        <taxon>Ecdysozoa</taxon>
        <taxon>Nematoda</taxon>
        <taxon>Chromadorea</taxon>
        <taxon>Rhabditida</taxon>
        <taxon>Rhabditina</taxon>
        <taxon>Rhabditomorpha</taxon>
        <taxon>Strongyloidea</taxon>
        <taxon>Metastrongylidae</taxon>
        <taxon>Angiostrongylus</taxon>
    </lineage>
</organism>
<reference evidence="1 2" key="2">
    <citation type="submission" date="2018-11" db="EMBL/GenBank/DDBJ databases">
        <authorList>
            <consortium name="Pathogen Informatics"/>
        </authorList>
    </citation>
    <scope>NUCLEOTIDE SEQUENCE [LARGE SCALE GENOMIC DNA]</scope>
    <source>
        <strain evidence="1 2">Costa Rica</strain>
    </source>
</reference>
<name>A0A0R3PS35_ANGCS</name>
<dbReference type="WBParaSite" id="ACOC_0000839601-mRNA-1">
    <property type="protein sequence ID" value="ACOC_0000839601-mRNA-1"/>
    <property type="gene ID" value="ACOC_0000839601"/>
</dbReference>
<evidence type="ECO:0000313" key="2">
    <source>
        <dbReference type="Proteomes" id="UP000267027"/>
    </source>
</evidence>
<sequence>MDSSALSRVSSTLSSDSVADLFFFDSEIFIDTSPNDVNKVNKSVKKEDGNEERNGTHDVVALKNPNTVAICTPPGMVTELPSKATLDISDDSKSLNARIPPVVHSELFDTIKKLRAMAGLTKKFPEDASMFKRTDLDANVVVAYRATRLLKPLHPPWSVGNATECSPLAVVALNLKFSVNWRMVLPQRSSSTSPP</sequence>
<dbReference type="Proteomes" id="UP000267027">
    <property type="component" value="Unassembled WGS sequence"/>
</dbReference>
<accession>A0A0R3PS35</accession>
<dbReference type="EMBL" id="UYYA01004151">
    <property type="protein sequence ID" value="VDM59982.1"/>
    <property type="molecule type" value="Genomic_DNA"/>
</dbReference>
<gene>
    <name evidence="1" type="ORF">ACOC_LOCUS8397</name>
</gene>
<keyword evidence="2" id="KW-1185">Reference proteome</keyword>
<reference evidence="3" key="1">
    <citation type="submission" date="2017-02" db="UniProtKB">
        <authorList>
            <consortium name="WormBaseParasite"/>
        </authorList>
    </citation>
    <scope>IDENTIFICATION</scope>
</reference>
<evidence type="ECO:0000313" key="3">
    <source>
        <dbReference type="WBParaSite" id="ACOC_0000839601-mRNA-1"/>
    </source>
</evidence>
<protein>
    <submittedName>
        <fullName evidence="3">Lipin_mid domain-containing protein</fullName>
    </submittedName>
</protein>